<comment type="caution">
    <text evidence="2">The sequence shown here is derived from an EMBL/GenBank/DDBJ whole genome shotgun (WGS) entry which is preliminary data.</text>
</comment>
<dbReference type="EMBL" id="JAENGZ010000013">
    <property type="protein sequence ID" value="KAG6973903.1"/>
    <property type="molecule type" value="Genomic_DNA"/>
</dbReference>
<protein>
    <submittedName>
        <fullName evidence="2">Uncharacterized protein</fullName>
    </submittedName>
</protein>
<feature type="transmembrane region" description="Helical" evidence="1">
    <location>
        <begin position="71"/>
        <end position="91"/>
    </location>
</feature>
<dbReference type="OrthoDB" id="10300176at2759"/>
<keyword evidence="1" id="KW-0812">Transmembrane</keyword>
<organism evidence="2 3">
    <name type="scientific">Phytophthora cactorum</name>
    <dbReference type="NCBI Taxonomy" id="29920"/>
    <lineage>
        <taxon>Eukaryota</taxon>
        <taxon>Sar</taxon>
        <taxon>Stramenopiles</taxon>
        <taxon>Oomycota</taxon>
        <taxon>Peronosporomycetes</taxon>
        <taxon>Peronosporales</taxon>
        <taxon>Peronosporaceae</taxon>
        <taxon>Phytophthora</taxon>
    </lineage>
</organism>
<feature type="transmembrane region" description="Helical" evidence="1">
    <location>
        <begin position="37"/>
        <end position="59"/>
    </location>
</feature>
<accession>A0A8T1V0G8</accession>
<reference evidence="2" key="1">
    <citation type="submission" date="2021-01" db="EMBL/GenBank/DDBJ databases">
        <title>Phytophthora aleatoria, a newly-described species from Pinus radiata is distinct from Phytophthora cactorum isolates based on comparative genomics.</title>
        <authorList>
            <person name="Mcdougal R."/>
            <person name="Panda P."/>
            <person name="Williams N."/>
            <person name="Studholme D.J."/>
        </authorList>
    </citation>
    <scope>NUCLEOTIDE SEQUENCE</scope>
    <source>
        <strain evidence="2">NZFS 3830</strain>
    </source>
</reference>
<feature type="transmembrane region" description="Helical" evidence="1">
    <location>
        <begin position="6"/>
        <end position="25"/>
    </location>
</feature>
<name>A0A8T1V0G8_9STRA</name>
<evidence type="ECO:0000313" key="3">
    <source>
        <dbReference type="Proteomes" id="UP000688947"/>
    </source>
</evidence>
<evidence type="ECO:0000256" key="1">
    <source>
        <dbReference type="SAM" id="Phobius"/>
    </source>
</evidence>
<dbReference type="Proteomes" id="UP000688947">
    <property type="component" value="Unassembled WGS sequence"/>
</dbReference>
<dbReference type="AlphaFoldDB" id="A0A8T1V0G8"/>
<evidence type="ECO:0000313" key="2">
    <source>
        <dbReference type="EMBL" id="KAG6973903.1"/>
    </source>
</evidence>
<keyword evidence="1" id="KW-0472">Membrane</keyword>
<keyword evidence="1" id="KW-1133">Transmembrane helix</keyword>
<sequence>MPHLGSTFGITISGSMCMTTSNLISSTMFDSKFVVPLILHYVAFAAPPSFGYMAGFTFAQFVYDPTSQSPLGLVTIAMFCGFISGDGRVIYVANVCRAHGRVHILTVTLMDFYSRSPENGS</sequence>
<proteinExistence type="predicted"/>
<gene>
    <name evidence="2" type="ORF">JG687_00000611</name>
</gene>